<comment type="caution">
    <text evidence="1">The sequence shown here is derived from an EMBL/GenBank/DDBJ whole genome shotgun (WGS) entry which is preliminary data.</text>
</comment>
<dbReference type="AlphaFoldDB" id="A0A2M8FA22"/>
<protein>
    <recommendedName>
        <fullName evidence="3">Type 4a pilus biogenesis protein PilO</fullName>
    </recommendedName>
</protein>
<sequence>MGSLLLGMFIIYPTLKKMFMVSDDIKQIQQELDDQYNDTQAMRRTIRELDPVSKEVEQYKSLAMPNGDELTIIEELESLAKKHHLNQTLGATFSNTADPVVGLPYYTFSLVLNGSFQDIFSYIKTLEAQSYYVLIPAVSLQQSGDAGHATLKFEARIYARPSAV</sequence>
<evidence type="ECO:0000313" key="1">
    <source>
        <dbReference type="EMBL" id="PJC52594.1"/>
    </source>
</evidence>
<dbReference type="Proteomes" id="UP000231456">
    <property type="component" value="Unassembled WGS sequence"/>
</dbReference>
<organism evidence="1 2">
    <name type="scientific">Candidatus Magasanikbacteria bacterium CG_4_9_14_0_2_um_filter_42_11</name>
    <dbReference type="NCBI Taxonomy" id="1974643"/>
    <lineage>
        <taxon>Bacteria</taxon>
        <taxon>Candidatus Magasanikiibacteriota</taxon>
    </lineage>
</organism>
<gene>
    <name evidence="1" type="ORF">CO030_02040</name>
</gene>
<accession>A0A2M8FA22</accession>
<reference evidence="2" key="1">
    <citation type="submission" date="2017-09" db="EMBL/GenBank/DDBJ databases">
        <title>Depth-based differentiation of microbial function through sediment-hosted aquifers and enrichment of novel symbionts in the deep terrestrial subsurface.</title>
        <authorList>
            <person name="Probst A.J."/>
            <person name="Ladd B."/>
            <person name="Jarett J.K."/>
            <person name="Geller-Mcgrath D.E."/>
            <person name="Sieber C.M.K."/>
            <person name="Emerson J.B."/>
            <person name="Anantharaman K."/>
            <person name="Thomas B.C."/>
            <person name="Malmstrom R."/>
            <person name="Stieglmeier M."/>
            <person name="Klingl A."/>
            <person name="Woyke T."/>
            <person name="Ryan C.M."/>
            <person name="Banfield J.F."/>
        </authorList>
    </citation>
    <scope>NUCLEOTIDE SEQUENCE [LARGE SCALE GENOMIC DNA]</scope>
</reference>
<name>A0A2M8FA22_9BACT</name>
<proteinExistence type="predicted"/>
<evidence type="ECO:0000313" key="2">
    <source>
        <dbReference type="Proteomes" id="UP000231456"/>
    </source>
</evidence>
<evidence type="ECO:0008006" key="3">
    <source>
        <dbReference type="Google" id="ProtNLM"/>
    </source>
</evidence>
<dbReference type="EMBL" id="PFRH01000070">
    <property type="protein sequence ID" value="PJC52594.1"/>
    <property type="molecule type" value="Genomic_DNA"/>
</dbReference>